<keyword evidence="4" id="KW-0489">Methyltransferase</keyword>
<feature type="compositionally biased region" description="Basic and acidic residues" evidence="2">
    <location>
        <begin position="32"/>
        <end position="48"/>
    </location>
</feature>
<protein>
    <submittedName>
        <fullName evidence="4">Uroporphyrin-3 C-methyltransferase</fullName>
    </submittedName>
</protein>
<accession>A0A2U0SM42</accession>
<feature type="region of interest" description="Disordered" evidence="2">
    <location>
        <begin position="1"/>
        <end position="48"/>
    </location>
</feature>
<dbReference type="PANTHER" id="PTHR38043:SF1">
    <property type="entry name" value="PROTEIN HEMX"/>
    <property type="match status" value="1"/>
</dbReference>
<dbReference type="Proteomes" id="UP000245909">
    <property type="component" value="Unassembled WGS sequence"/>
</dbReference>
<keyword evidence="3" id="KW-0472">Membrane</keyword>
<dbReference type="GO" id="GO:0032259">
    <property type="term" value="P:methylation"/>
    <property type="evidence" value="ECO:0007669"/>
    <property type="project" value="UniProtKB-KW"/>
</dbReference>
<keyword evidence="3" id="KW-1133">Transmembrane helix</keyword>
<feature type="region of interest" description="Disordered" evidence="2">
    <location>
        <begin position="423"/>
        <end position="468"/>
    </location>
</feature>
<keyword evidence="3" id="KW-0812">Transmembrane</keyword>
<sequence>MSNKKDLQTDAVETEISAETTDNGAKQNADSQKTDKQAEIAQEKSVDKTETVVVKKGGSGLAFLSLLVALGVGGAGYYFGQQEVERINQKFTALESHMGHTISEKSEMASQNSAEMPNVEKELSQLSDMAANLKSTEDKVSALEISLSDKEKALAALRDDVAKLGNNATAQPNDWLLSEADFLLTNALRKLVLDNDVDTSISLLKISDEVLAKVSDPAAKTVRVAINNDLKQLLSLNRVDQNTLMQTLSQLANSVDELVVMNVNFGDEPAANNDKVSDDVMDWKANLEKTARSFMNHFIRITPRTDSASQALLAPNQDIYLRENIRLRLQIAILAVPRQQNELYKQSLETVAAWIRSYFDTNTEVAANFLKSLDELADQSIYVDVPNQLSSLIALDKVLNKQPQEVQKVEISADKALTEANQAAAQEIKAEDKAAENKSDDKAAEKKSDDAEPAATAPADESQKAEQQ</sequence>
<organism evidence="4 5">
    <name type="scientific">Alitibacter langaaensis DSM 22999</name>
    <dbReference type="NCBI Taxonomy" id="1122935"/>
    <lineage>
        <taxon>Bacteria</taxon>
        <taxon>Pseudomonadati</taxon>
        <taxon>Pseudomonadota</taxon>
        <taxon>Gammaproteobacteria</taxon>
        <taxon>Pasteurellales</taxon>
        <taxon>Pasteurellaceae</taxon>
        <taxon>Alitibacter</taxon>
    </lineage>
</organism>
<proteinExistence type="predicted"/>
<dbReference type="GO" id="GO:0008168">
    <property type="term" value="F:methyltransferase activity"/>
    <property type="evidence" value="ECO:0007669"/>
    <property type="project" value="UniProtKB-KW"/>
</dbReference>
<dbReference type="InterPro" id="IPR007470">
    <property type="entry name" value="HemX"/>
</dbReference>
<keyword evidence="1" id="KW-0175">Coiled coil</keyword>
<evidence type="ECO:0000256" key="3">
    <source>
        <dbReference type="SAM" id="Phobius"/>
    </source>
</evidence>
<evidence type="ECO:0000256" key="1">
    <source>
        <dbReference type="SAM" id="Coils"/>
    </source>
</evidence>
<name>A0A2U0SM42_9PAST</name>
<feature type="transmembrane region" description="Helical" evidence="3">
    <location>
        <begin position="61"/>
        <end position="80"/>
    </location>
</feature>
<keyword evidence="5" id="KW-1185">Reference proteome</keyword>
<evidence type="ECO:0000313" key="5">
    <source>
        <dbReference type="Proteomes" id="UP000245909"/>
    </source>
</evidence>
<comment type="caution">
    <text evidence="4">The sequence shown here is derived from an EMBL/GenBank/DDBJ whole genome shotgun (WGS) entry which is preliminary data.</text>
</comment>
<dbReference type="RefSeq" id="WP_116632247.1">
    <property type="nucleotide sequence ID" value="NZ_QENU01000013.1"/>
</dbReference>
<gene>
    <name evidence="4" type="ORF">C8D76_1137</name>
</gene>
<evidence type="ECO:0000256" key="2">
    <source>
        <dbReference type="SAM" id="MobiDB-lite"/>
    </source>
</evidence>
<feature type="coiled-coil region" evidence="1">
    <location>
        <begin position="116"/>
        <end position="167"/>
    </location>
</feature>
<dbReference type="EMBL" id="QENU01000013">
    <property type="protein sequence ID" value="PVX32409.1"/>
    <property type="molecule type" value="Genomic_DNA"/>
</dbReference>
<dbReference type="Pfam" id="PF04375">
    <property type="entry name" value="HemX"/>
    <property type="match status" value="1"/>
</dbReference>
<feature type="compositionally biased region" description="Polar residues" evidence="2">
    <location>
        <begin position="17"/>
        <end position="31"/>
    </location>
</feature>
<dbReference type="OrthoDB" id="5739852at2"/>
<evidence type="ECO:0000313" key="4">
    <source>
        <dbReference type="EMBL" id="PVX32409.1"/>
    </source>
</evidence>
<dbReference type="PANTHER" id="PTHR38043">
    <property type="entry name" value="PROTEIN HEMX"/>
    <property type="match status" value="1"/>
</dbReference>
<keyword evidence="4" id="KW-0808">Transferase</keyword>
<reference evidence="4 5" key="1">
    <citation type="submission" date="2018-05" db="EMBL/GenBank/DDBJ databases">
        <title>Genomic Encyclopedia of Type Strains, Phase IV (KMG-IV): sequencing the most valuable type-strain genomes for metagenomic binning, comparative biology and taxonomic classification.</title>
        <authorList>
            <person name="Goeker M."/>
        </authorList>
    </citation>
    <scope>NUCLEOTIDE SEQUENCE [LARGE SCALE GENOMIC DNA]</scope>
    <source>
        <strain evidence="4 5">DSM 22999</strain>
    </source>
</reference>
<dbReference type="AlphaFoldDB" id="A0A2U0SM42"/>
<feature type="compositionally biased region" description="Basic and acidic residues" evidence="2">
    <location>
        <begin position="428"/>
        <end position="450"/>
    </location>
</feature>